<dbReference type="AlphaFoldDB" id="A0A9P4S6S1"/>
<comment type="caution">
    <text evidence="1">The sequence shown here is derived from an EMBL/GenBank/DDBJ whole genome shotgun (WGS) entry which is preliminary data.</text>
</comment>
<evidence type="ECO:0000313" key="2">
    <source>
        <dbReference type="Proteomes" id="UP000799429"/>
    </source>
</evidence>
<protein>
    <recommendedName>
        <fullName evidence="3">F-box domain-containing protein</fullName>
    </recommendedName>
</protein>
<dbReference type="PANTHER" id="PTHR42085">
    <property type="entry name" value="F-BOX DOMAIN-CONTAINING PROTEIN"/>
    <property type="match status" value="1"/>
</dbReference>
<evidence type="ECO:0000313" key="1">
    <source>
        <dbReference type="EMBL" id="KAF2836751.1"/>
    </source>
</evidence>
<sequence length="466" mass="54323">MSFLQLPAEIRQRILEKTGLIRSCPINLDRKNYLEYGQEYIPGLRSCGVCAQEARNSCEAVPIPVQLFLVCKSLRLEAMDILYGGNKFLLEHTSVFNKLEGVPMEVLKRLANVQVRLFARYREETSEHDLQLDLWFWVNLSRWYAMKVRPHVLSFNAEELDFVRESEDTFEKTSPSETTPRMTPKLLSPGDSSFPFQSLPTELQLEVLSHTGLTQKNLSTEMDARGILLDIDGRAYPLPVKCCMWCSEDQLYCSCNRGEKWWSKTCVCPQFPNSLFEISRGMRDLALHTFYSKNQFFIRAQPAGQDEDHIQNVRDTILNVKPENFRKIRKLCIDLSFAFVTRKGFQGEELKHVLSLAFERGHPSLEIKLLYYYPCRWKVFPDQMKGHFKYPKDFKRTILDFGFDRLSVVVVTRLAAHCDSYAQLDYYQSDRDDIFMWNSESQKFDNWDYLSGDTKMRTVIGNGELL</sequence>
<gene>
    <name evidence="1" type="ORF">M501DRAFT_229063</name>
</gene>
<dbReference type="InterPro" id="IPR038883">
    <property type="entry name" value="AN11006-like"/>
</dbReference>
<accession>A0A9P4S6S1</accession>
<organism evidence="1 2">
    <name type="scientific">Patellaria atrata CBS 101060</name>
    <dbReference type="NCBI Taxonomy" id="1346257"/>
    <lineage>
        <taxon>Eukaryota</taxon>
        <taxon>Fungi</taxon>
        <taxon>Dikarya</taxon>
        <taxon>Ascomycota</taxon>
        <taxon>Pezizomycotina</taxon>
        <taxon>Dothideomycetes</taxon>
        <taxon>Dothideomycetes incertae sedis</taxon>
        <taxon>Patellariales</taxon>
        <taxon>Patellariaceae</taxon>
        <taxon>Patellaria</taxon>
    </lineage>
</organism>
<reference evidence="1" key="1">
    <citation type="journal article" date="2020" name="Stud. Mycol.">
        <title>101 Dothideomycetes genomes: a test case for predicting lifestyles and emergence of pathogens.</title>
        <authorList>
            <person name="Haridas S."/>
            <person name="Albert R."/>
            <person name="Binder M."/>
            <person name="Bloem J."/>
            <person name="Labutti K."/>
            <person name="Salamov A."/>
            <person name="Andreopoulos B."/>
            <person name="Baker S."/>
            <person name="Barry K."/>
            <person name="Bills G."/>
            <person name="Bluhm B."/>
            <person name="Cannon C."/>
            <person name="Castanera R."/>
            <person name="Culley D."/>
            <person name="Daum C."/>
            <person name="Ezra D."/>
            <person name="Gonzalez J."/>
            <person name="Henrissat B."/>
            <person name="Kuo A."/>
            <person name="Liang C."/>
            <person name="Lipzen A."/>
            <person name="Lutzoni F."/>
            <person name="Magnuson J."/>
            <person name="Mondo S."/>
            <person name="Nolan M."/>
            <person name="Ohm R."/>
            <person name="Pangilinan J."/>
            <person name="Park H.-J."/>
            <person name="Ramirez L."/>
            <person name="Alfaro M."/>
            <person name="Sun H."/>
            <person name="Tritt A."/>
            <person name="Yoshinaga Y."/>
            <person name="Zwiers L.-H."/>
            <person name="Turgeon B."/>
            <person name="Goodwin S."/>
            <person name="Spatafora J."/>
            <person name="Crous P."/>
            <person name="Grigoriev I."/>
        </authorList>
    </citation>
    <scope>NUCLEOTIDE SEQUENCE</scope>
    <source>
        <strain evidence="1">CBS 101060</strain>
    </source>
</reference>
<name>A0A9P4S6S1_9PEZI</name>
<dbReference type="OrthoDB" id="2099276at2759"/>
<proteinExistence type="predicted"/>
<dbReference type="Proteomes" id="UP000799429">
    <property type="component" value="Unassembled WGS sequence"/>
</dbReference>
<dbReference type="PANTHER" id="PTHR42085:SF6">
    <property type="entry name" value="F-BOX DOMAIN-CONTAINING PROTEIN"/>
    <property type="match status" value="1"/>
</dbReference>
<evidence type="ECO:0008006" key="3">
    <source>
        <dbReference type="Google" id="ProtNLM"/>
    </source>
</evidence>
<dbReference type="EMBL" id="MU006102">
    <property type="protein sequence ID" value="KAF2836751.1"/>
    <property type="molecule type" value="Genomic_DNA"/>
</dbReference>
<keyword evidence="2" id="KW-1185">Reference proteome</keyword>